<dbReference type="GO" id="GO:0070475">
    <property type="term" value="P:rRNA base methylation"/>
    <property type="evidence" value="ECO:0007669"/>
    <property type="project" value="TreeGrafter"/>
</dbReference>
<protein>
    <recommendedName>
        <fullName evidence="3">16S rRNA (uracil(1498)-N(3))-methyltransferase</fullName>
        <ecNumber evidence="3">2.1.1.193</ecNumber>
    </recommendedName>
</protein>
<evidence type="ECO:0000256" key="7">
    <source>
        <dbReference type="ARBA" id="ARBA00022679"/>
    </source>
</evidence>
<keyword evidence="4" id="KW-0963">Cytoplasm</keyword>
<gene>
    <name evidence="12" type="ORF">COX41_06305</name>
</gene>
<reference evidence="12 13" key="1">
    <citation type="submission" date="2017-09" db="EMBL/GenBank/DDBJ databases">
        <title>Depth-based differentiation of microbial function through sediment-hosted aquifers and enrichment of novel symbionts in the deep terrestrial subsurface.</title>
        <authorList>
            <person name="Probst A.J."/>
            <person name="Ladd B."/>
            <person name="Jarett J.K."/>
            <person name="Geller-Mcgrath D.E."/>
            <person name="Sieber C.M."/>
            <person name="Emerson J.B."/>
            <person name="Anantharaman K."/>
            <person name="Thomas B.C."/>
            <person name="Malmstrom R."/>
            <person name="Stieglmeier M."/>
            <person name="Klingl A."/>
            <person name="Woyke T."/>
            <person name="Ryan C.M."/>
            <person name="Banfield J.F."/>
        </authorList>
    </citation>
    <scope>NUCLEOTIDE SEQUENCE [LARGE SCALE GENOMIC DNA]</scope>
    <source>
        <strain evidence="12">CG23_combo_of_CG06-09_8_20_14_all_41_10</strain>
    </source>
</reference>
<keyword evidence="6 12" id="KW-0489">Methyltransferase</keyword>
<dbReference type="SUPFAM" id="SSF75217">
    <property type="entry name" value="alpha/beta knot"/>
    <property type="match status" value="1"/>
</dbReference>
<dbReference type="Pfam" id="PF04452">
    <property type="entry name" value="Methyltrans_RNA"/>
    <property type="match status" value="1"/>
</dbReference>
<sequence>MRIKSRRIPGELNVKLRLTIACAIPKKSKFDDIVDKLTQLGVYRIIPLKTERVVVKLDKRKEELRSKRWNRIALSASQQSQRNNIPVVEPVQKFKDVLVRSKDFDLKLIPTLAGQRKSLPEVILSLLPMAKILVLIGPEGDFSDGEIKLALENGFIPVTLGDLVLRVDTAAIAVVSFIRLYGDS</sequence>
<dbReference type="CDD" id="cd18084">
    <property type="entry name" value="RsmE-like"/>
    <property type="match status" value="1"/>
</dbReference>
<comment type="function">
    <text evidence="9">Specifically methylates the N3 position of the uracil ring of uridine 1498 (m3U1498) in 16S rRNA. Acts on the fully assembled 30S ribosomal subunit.</text>
</comment>
<dbReference type="PANTHER" id="PTHR30027:SF3">
    <property type="entry name" value="16S RRNA (URACIL(1498)-N(3))-METHYLTRANSFERASE"/>
    <property type="match status" value="1"/>
</dbReference>
<evidence type="ECO:0000313" key="12">
    <source>
        <dbReference type="EMBL" id="PIP18804.1"/>
    </source>
</evidence>
<feature type="domain" description="Ribosomal RNA small subunit methyltransferase E methyltransferase" evidence="11">
    <location>
        <begin position="15"/>
        <end position="178"/>
    </location>
</feature>
<dbReference type="AlphaFoldDB" id="A0A2G9YHY3"/>
<evidence type="ECO:0000256" key="10">
    <source>
        <dbReference type="ARBA" id="ARBA00047944"/>
    </source>
</evidence>
<evidence type="ECO:0000259" key="11">
    <source>
        <dbReference type="Pfam" id="PF04452"/>
    </source>
</evidence>
<dbReference type="PANTHER" id="PTHR30027">
    <property type="entry name" value="RIBOSOMAL RNA SMALL SUBUNIT METHYLTRANSFERASE E"/>
    <property type="match status" value="1"/>
</dbReference>
<evidence type="ECO:0000256" key="8">
    <source>
        <dbReference type="ARBA" id="ARBA00022691"/>
    </source>
</evidence>
<comment type="subcellular location">
    <subcellularLocation>
        <location evidence="1">Cytoplasm</location>
    </subcellularLocation>
</comment>
<comment type="caution">
    <text evidence="12">The sequence shown here is derived from an EMBL/GenBank/DDBJ whole genome shotgun (WGS) entry which is preliminary data.</text>
</comment>
<proteinExistence type="inferred from homology"/>
<dbReference type="Gene3D" id="3.40.1280.10">
    <property type="match status" value="1"/>
</dbReference>
<dbReference type="EC" id="2.1.1.193" evidence="3"/>
<accession>A0A2G9YHY3</accession>
<evidence type="ECO:0000256" key="4">
    <source>
        <dbReference type="ARBA" id="ARBA00022490"/>
    </source>
</evidence>
<keyword evidence="8" id="KW-0949">S-adenosyl-L-methionine</keyword>
<evidence type="ECO:0000256" key="3">
    <source>
        <dbReference type="ARBA" id="ARBA00012328"/>
    </source>
</evidence>
<evidence type="ECO:0000313" key="13">
    <source>
        <dbReference type="Proteomes" id="UP000231292"/>
    </source>
</evidence>
<dbReference type="InterPro" id="IPR029026">
    <property type="entry name" value="tRNA_m1G_MTases_N"/>
</dbReference>
<dbReference type="GO" id="GO:0005737">
    <property type="term" value="C:cytoplasm"/>
    <property type="evidence" value="ECO:0007669"/>
    <property type="project" value="UniProtKB-SubCell"/>
</dbReference>
<evidence type="ECO:0000256" key="1">
    <source>
        <dbReference type="ARBA" id="ARBA00004496"/>
    </source>
</evidence>
<comment type="similarity">
    <text evidence="2">Belongs to the RNA methyltransferase RsmE family.</text>
</comment>
<dbReference type="NCBIfam" id="TIGR00046">
    <property type="entry name" value="RsmE family RNA methyltransferase"/>
    <property type="match status" value="1"/>
</dbReference>
<organism evidence="12 13">
    <name type="scientific">Candidatus Sherwoodlollariibacterium unditelluris</name>
    <dbReference type="NCBI Taxonomy" id="1974757"/>
    <lineage>
        <taxon>Bacteria</taxon>
        <taxon>Pseudomonadati</taxon>
        <taxon>Candidatus Omnitrophota</taxon>
        <taxon>Candidatus Sherwoodlollariibacterium</taxon>
    </lineage>
</organism>
<evidence type="ECO:0000256" key="9">
    <source>
        <dbReference type="ARBA" id="ARBA00025699"/>
    </source>
</evidence>
<dbReference type="EMBL" id="PCRK01000162">
    <property type="protein sequence ID" value="PIP18804.1"/>
    <property type="molecule type" value="Genomic_DNA"/>
</dbReference>
<dbReference type="InterPro" id="IPR029028">
    <property type="entry name" value="Alpha/beta_knot_MTases"/>
</dbReference>
<dbReference type="GO" id="GO:0070042">
    <property type="term" value="F:rRNA (uridine-N3-)-methyltransferase activity"/>
    <property type="evidence" value="ECO:0007669"/>
    <property type="project" value="TreeGrafter"/>
</dbReference>
<dbReference type="InterPro" id="IPR046886">
    <property type="entry name" value="RsmE_MTase_dom"/>
</dbReference>
<keyword evidence="7 12" id="KW-0808">Transferase</keyword>
<evidence type="ECO:0000256" key="5">
    <source>
        <dbReference type="ARBA" id="ARBA00022552"/>
    </source>
</evidence>
<evidence type="ECO:0000256" key="2">
    <source>
        <dbReference type="ARBA" id="ARBA00005528"/>
    </source>
</evidence>
<evidence type="ECO:0000256" key="6">
    <source>
        <dbReference type="ARBA" id="ARBA00022603"/>
    </source>
</evidence>
<comment type="catalytic activity">
    <reaction evidence="10">
        <text>uridine(1498) in 16S rRNA + S-adenosyl-L-methionine = N(3)-methyluridine(1498) in 16S rRNA + S-adenosyl-L-homocysteine + H(+)</text>
        <dbReference type="Rhea" id="RHEA:42920"/>
        <dbReference type="Rhea" id="RHEA-COMP:10283"/>
        <dbReference type="Rhea" id="RHEA-COMP:10284"/>
        <dbReference type="ChEBI" id="CHEBI:15378"/>
        <dbReference type="ChEBI" id="CHEBI:57856"/>
        <dbReference type="ChEBI" id="CHEBI:59789"/>
        <dbReference type="ChEBI" id="CHEBI:65315"/>
        <dbReference type="ChEBI" id="CHEBI:74502"/>
        <dbReference type="EC" id="2.1.1.193"/>
    </reaction>
</comment>
<keyword evidence="5" id="KW-0698">rRNA processing</keyword>
<dbReference type="InterPro" id="IPR006700">
    <property type="entry name" value="RsmE"/>
</dbReference>
<dbReference type="Proteomes" id="UP000231292">
    <property type="component" value="Unassembled WGS sequence"/>
</dbReference>
<name>A0A2G9YHY3_9BACT</name>